<reference evidence="2" key="1">
    <citation type="submission" date="2020-11" db="EMBL/GenBank/DDBJ databases">
        <authorList>
            <consortium name="DOE Joint Genome Institute"/>
            <person name="Ahrendt S."/>
            <person name="Riley R."/>
            <person name="Andreopoulos W."/>
            <person name="Labutti K."/>
            <person name="Pangilinan J."/>
            <person name="Ruiz-Duenas F.J."/>
            <person name="Barrasa J.M."/>
            <person name="Sanchez-Garcia M."/>
            <person name="Camarero S."/>
            <person name="Miyauchi S."/>
            <person name="Serrano A."/>
            <person name="Linde D."/>
            <person name="Babiker R."/>
            <person name="Drula E."/>
            <person name="Ayuso-Fernandez I."/>
            <person name="Pacheco R."/>
            <person name="Padilla G."/>
            <person name="Ferreira P."/>
            <person name="Barriuso J."/>
            <person name="Kellner H."/>
            <person name="Castanera R."/>
            <person name="Alfaro M."/>
            <person name="Ramirez L."/>
            <person name="Pisabarro A.G."/>
            <person name="Kuo A."/>
            <person name="Tritt A."/>
            <person name="Lipzen A."/>
            <person name="He G."/>
            <person name="Yan M."/>
            <person name="Ng V."/>
            <person name="Cullen D."/>
            <person name="Martin F."/>
            <person name="Rosso M.-N."/>
            <person name="Henrissat B."/>
            <person name="Hibbett D."/>
            <person name="Martinez A.T."/>
            <person name="Grigoriev I.V."/>
        </authorList>
    </citation>
    <scope>NUCLEOTIDE SEQUENCE</scope>
    <source>
        <strain evidence="2">MF-IS2</strain>
    </source>
</reference>
<feature type="region of interest" description="Disordered" evidence="1">
    <location>
        <begin position="234"/>
        <end position="255"/>
    </location>
</feature>
<evidence type="ECO:0000256" key="1">
    <source>
        <dbReference type="SAM" id="MobiDB-lite"/>
    </source>
</evidence>
<keyword evidence="3" id="KW-1185">Reference proteome</keyword>
<feature type="compositionally biased region" description="Low complexity" evidence="1">
    <location>
        <begin position="236"/>
        <end position="254"/>
    </location>
</feature>
<evidence type="ECO:0000313" key="2">
    <source>
        <dbReference type="EMBL" id="KAF9446662.1"/>
    </source>
</evidence>
<comment type="caution">
    <text evidence="2">The sequence shown here is derived from an EMBL/GenBank/DDBJ whole genome shotgun (WGS) entry which is preliminary data.</text>
</comment>
<dbReference type="EMBL" id="MU151234">
    <property type="protein sequence ID" value="KAF9446662.1"/>
    <property type="molecule type" value="Genomic_DNA"/>
</dbReference>
<feature type="region of interest" description="Disordered" evidence="1">
    <location>
        <begin position="23"/>
        <end position="45"/>
    </location>
</feature>
<sequence length="603" mass="67537">MGGSHHTTQVIVQIRPDPRAQLERNARQQLRDIGGSPGDDDDLNKTVPEIAKRQFRKTYGYEYYEHPIGDGNPEVIPVPKVPELCDVVPPASSQVTCQVNIPDQTIKQKTVNDLYNHISKVVAVGGTGDKWVTSSYNQSYDMTENPGSRSVKCNSTILYILGNFLEDGTRTEIAFICFCGVYYTVDSPTVQVQRDIEQDAYKTAPPMASGEQPTKQEELKASLEGASKADFESNFGFPFSPGDPDDPSSYPPDSYRARGVKSAQFALNSGLHVIPDPKPGIDLESYIDELYMGLNIPAQPVRDQSRKNIAANYDTIIKTSQGRDRSWITDRIDQTLETSAISVNKTRQVAVVRCWYGHETISGDITVSKLFIHIITMVYELEDAEAAQERDLFYILGNQFRKEQESGSDDIPYLQLEEWAEEYARQGFKKKFGFEHQGSASVVPEKGIGMVIPFSSFFRLKRHPVTDEEVLAWIHDTVLSADNRVAARDRIIDTVRRNVVQNVNDGAVRINHWFTAGTPDSGQIFEDKENKGYDMQMRAYYLFVHGKLQVGDNPEPTERVIAFALGVITTWKDPWKSAPRPATASGVAPAKEYIHIPPQRVSA</sequence>
<accession>A0A9P6C0J6</accession>
<dbReference type="AlphaFoldDB" id="A0A9P6C0J6"/>
<gene>
    <name evidence="2" type="ORF">P691DRAFT_761426</name>
</gene>
<proteinExistence type="predicted"/>
<dbReference type="Proteomes" id="UP000807342">
    <property type="component" value="Unassembled WGS sequence"/>
</dbReference>
<name>A0A9P6C0J6_9AGAR</name>
<protein>
    <submittedName>
        <fullName evidence="2">Uncharacterized protein</fullName>
    </submittedName>
</protein>
<organism evidence="2 3">
    <name type="scientific">Macrolepiota fuliginosa MF-IS2</name>
    <dbReference type="NCBI Taxonomy" id="1400762"/>
    <lineage>
        <taxon>Eukaryota</taxon>
        <taxon>Fungi</taxon>
        <taxon>Dikarya</taxon>
        <taxon>Basidiomycota</taxon>
        <taxon>Agaricomycotina</taxon>
        <taxon>Agaricomycetes</taxon>
        <taxon>Agaricomycetidae</taxon>
        <taxon>Agaricales</taxon>
        <taxon>Agaricineae</taxon>
        <taxon>Agaricaceae</taxon>
        <taxon>Macrolepiota</taxon>
    </lineage>
</organism>
<evidence type="ECO:0000313" key="3">
    <source>
        <dbReference type="Proteomes" id="UP000807342"/>
    </source>
</evidence>